<dbReference type="OrthoDB" id="447653at2759"/>
<accession>A0A813A5C7</accession>
<organism evidence="1 2">
    <name type="scientific">Symbiodinium necroappetens</name>
    <dbReference type="NCBI Taxonomy" id="1628268"/>
    <lineage>
        <taxon>Eukaryota</taxon>
        <taxon>Sar</taxon>
        <taxon>Alveolata</taxon>
        <taxon>Dinophyceae</taxon>
        <taxon>Suessiales</taxon>
        <taxon>Symbiodiniaceae</taxon>
        <taxon>Symbiodinium</taxon>
    </lineage>
</organism>
<protein>
    <submittedName>
        <fullName evidence="1">MetN1 protein</fullName>
    </submittedName>
</protein>
<dbReference type="EMBL" id="CAJNJA010053721">
    <property type="protein sequence ID" value="CAE7851307.1"/>
    <property type="molecule type" value="Genomic_DNA"/>
</dbReference>
<name>A0A813A5C7_9DINO</name>
<proteinExistence type="predicted"/>
<dbReference type="Gene3D" id="3.40.50.300">
    <property type="entry name" value="P-loop containing nucleotide triphosphate hydrolases"/>
    <property type="match status" value="1"/>
</dbReference>
<feature type="non-terminal residue" evidence="1">
    <location>
        <position position="86"/>
    </location>
</feature>
<dbReference type="InterPro" id="IPR027417">
    <property type="entry name" value="P-loop_NTPase"/>
</dbReference>
<comment type="caution">
    <text evidence="1">The sequence shown here is derived from an EMBL/GenBank/DDBJ whole genome shotgun (WGS) entry which is preliminary data.</text>
</comment>
<sequence length="86" mass="10227">EEEEEEEALPPWAQQLSSSEKWRFQLARAFVHDPHVLLVHRPADELDPQMQEKVLSCFRDFVDRRGLEINEEIGSHLPPDRRRPRT</sequence>
<dbReference type="AlphaFoldDB" id="A0A813A5C7"/>
<dbReference type="Proteomes" id="UP000601435">
    <property type="component" value="Unassembled WGS sequence"/>
</dbReference>
<evidence type="ECO:0000313" key="1">
    <source>
        <dbReference type="EMBL" id="CAE7851307.1"/>
    </source>
</evidence>
<reference evidence="1" key="1">
    <citation type="submission" date="2021-02" db="EMBL/GenBank/DDBJ databases">
        <authorList>
            <person name="Dougan E. K."/>
            <person name="Rhodes N."/>
            <person name="Thang M."/>
            <person name="Chan C."/>
        </authorList>
    </citation>
    <scope>NUCLEOTIDE SEQUENCE</scope>
</reference>
<feature type="non-terminal residue" evidence="1">
    <location>
        <position position="1"/>
    </location>
</feature>
<keyword evidence="2" id="KW-1185">Reference proteome</keyword>
<gene>
    <name evidence="1" type="primary">metN1</name>
    <name evidence="1" type="ORF">SNEC2469_LOCUS26404</name>
</gene>
<dbReference type="CDD" id="cd00267">
    <property type="entry name" value="ABC_ATPase"/>
    <property type="match status" value="1"/>
</dbReference>
<evidence type="ECO:0000313" key="2">
    <source>
        <dbReference type="Proteomes" id="UP000601435"/>
    </source>
</evidence>
<dbReference type="SUPFAM" id="SSF52540">
    <property type="entry name" value="P-loop containing nucleoside triphosphate hydrolases"/>
    <property type="match status" value="1"/>
</dbReference>